<keyword evidence="2 6" id="KW-0812">Transmembrane</keyword>
<evidence type="ECO:0000313" key="8">
    <source>
        <dbReference type="EMBL" id="GAA2118998.1"/>
    </source>
</evidence>
<keyword evidence="3 6" id="KW-1133">Transmembrane helix</keyword>
<evidence type="ECO:0000256" key="3">
    <source>
        <dbReference type="ARBA" id="ARBA00022989"/>
    </source>
</evidence>
<dbReference type="Pfam" id="PF07291">
    <property type="entry name" value="MauE"/>
    <property type="match status" value="1"/>
</dbReference>
<evidence type="ECO:0000313" key="9">
    <source>
        <dbReference type="Proteomes" id="UP001500166"/>
    </source>
</evidence>
<evidence type="ECO:0000256" key="6">
    <source>
        <dbReference type="SAM" id="Phobius"/>
    </source>
</evidence>
<dbReference type="InterPro" id="IPR009908">
    <property type="entry name" value="Methylamine_util_MauE"/>
</dbReference>
<dbReference type="EMBL" id="BAAAQA010000018">
    <property type="protein sequence ID" value="GAA2118998.1"/>
    <property type="molecule type" value="Genomic_DNA"/>
</dbReference>
<feature type="domain" description="Methylamine utilisation protein MauE" evidence="7">
    <location>
        <begin position="6"/>
        <end position="134"/>
    </location>
</feature>
<reference evidence="8 9" key="1">
    <citation type="journal article" date="2019" name="Int. J. Syst. Evol. Microbiol.">
        <title>The Global Catalogue of Microorganisms (GCM) 10K type strain sequencing project: providing services to taxonomists for standard genome sequencing and annotation.</title>
        <authorList>
            <consortium name="The Broad Institute Genomics Platform"/>
            <consortium name="The Broad Institute Genome Sequencing Center for Infectious Disease"/>
            <person name="Wu L."/>
            <person name="Ma J."/>
        </authorList>
    </citation>
    <scope>NUCLEOTIDE SEQUENCE [LARGE SCALE GENOMIC DNA]</scope>
    <source>
        <strain evidence="8 9">JCM 15914</strain>
    </source>
</reference>
<proteinExistence type="predicted"/>
<dbReference type="Proteomes" id="UP001500166">
    <property type="component" value="Unassembled WGS sequence"/>
</dbReference>
<feature type="transmembrane region" description="Helical" evidence="6">
    <location>
        <begin position="6"/>
        <end position="29"/>
    </location>
</feature>
<keyword evidence="4 6" id="KW-0472">Membrane</keyword>
<evidence type="ECO:0000256" key="2">
    <source>
        <dbReference type="ARBA" id="ARBA00022692"/>
    </source>
</evidence>
<protein>
    <recommendedName>
        <fullName evidence="7">Methylamine utilisation protein MauE domain-containing protein</fullName>
    </recommendedName>
</protein>
<organism evidence="8 9">
    <name type="scientific">Kocuria atrinae</name>
    <dbReference type="NCBI Taxonomy" id="592377"/>
    <lineage>
        <taxon>Bacteria</taxon>
        <taxon>Bacillati</taxon>
        <taxon>Actinomycetota</taxon>
        <taxon>Actinomycetes</taxon>
        <taxon>Micrococcales</taxon>
        <taxon>Micrococcaceae</taxon>
        <taxon>Kocuria</taxon>
    </lineage>
</organism>
<dbReference type="SUPFAM" id="SSF52833">
    <property type="entry name" value="Thioredoxin-like"/>
    <property type="match status" value="1"/>
</dbReference>
<comment type="caution">
    <text evidence="8">The sequence shown here is derived from an EMBL/GenBank/DDBJ whole genome shotgun (WGS) entry which is preliminary data.</text>
</comment>
<feature type="transmembrane region" description="Helical" evidence="6">
    <location>
        <begin position="74"/>
        <end position="96"/>
    </location>
</feature>
<name>A0ABN2XY55_9MICC</name>
<dbReference type="Gene3D" id="3.40.30.10">
    <property type="entry name" value="Glutaredoxin"/>
    <property type="match status" value="1"/>
</dbReference>
<evidence type="ECO:0000256" key="1">
    <source>
        <dbReference type="ARBA" id="ARBA00004141"/>
    </source>
</evidence>
<gene>
    <name evidence="8" type="ORF">GCM10009824_19690</name>
</gene>
<feature type="transmembrane region" description="Helical" evidence="6">
    <location>
        <begin position="117"/>
        <end position="137"/>
    </location>
</feature>
<sequence length="366" mass="38164">MVSVNVIVASVLWSLAFLLLASGVAKLLTRKTDESALNVMALPAVINTRVVRTALPWVEILLALALLLSSGIVLWAATAAAVVLFVTFTVFVSIGVRQGDPASCGCFGSLSRAPMSWRTVVRNVVFVALAAFAFIVTSTGSYHGPALPVPWWTVVAAAVPLLVIGVIIWTERGTSSPRGLSAGQLSSVPPLPEHVASQQSVSPVGTAGPEGSDVTTQPEPEAGEEDDYVRLPVPFVSALDSQGQRVSVRTMAQTQARALFYVSPGCGPCITVLDRLHVLPESLGPVAIHTVVAHESSIDALPESLRANALVDPDRSLASSFGMVGNPWAVVLGADGLLAGGPEAGSGAVTQLLDELVERFETAPRP</sequence>
<comment type="subcellular location">
    <subcellularLocation>
        <location evidence="1">Membrane</location>
        <topology evidence="1">Multi-pass membrane protein</topology>
    </subcellularLocation>
</comment>
<accession>A0ABN2XY55</accession>
<evidence type="ECO:0000259" key="7">
    <source>
        <dbReference type="Pfam" id="PF07291"/>
    </source>
</evidence>
<feature type="region of interest" description="Disordered" evidence="5">
    <location>
        <begin position="196"/>
        <end position="225"/>
    </location>
</feature>
<evidence type="ECO:0000256" key="5">
    <source>
        <dbReference type="SAM" id="MobiDB-lite"/>
    </source>
</evidence>
<feature type="transmembrane region" description="Helical" evidence="6">
    <location>
        <begin position="149"/>
        <end position="169"/>
    </location>
</feature>
<dbReference type="InterPro" id="IPR036249">
    <property type="entry name" value="Thioredoxin-like_sf"/>
</dbReference>
<evidence type="ECO:0000256" key="4">
    <source>
        <dbReference type="ARBA" id="ARBA00023136"/>
    </source>
</evidence>
<keyword evidence="9" id="KW-1185">Reference proteome</keyword>